<comment type="caution">
    <text evidence="2">The sequence shown here is derived from an EMBL/GenBank/DDBJ whole genome shotgun (WGS) entry which is preliminary data.</text>
</comment>
<dbReference type="CDD" id="cd04301">
    <property type="entry name" value="NAT_SF"/>
    <property type="match status" value="2"/>
</dbReference>
<dbReference type="PANTHER" id="PTHR43617">
    <property type="entry name" value="L-AMINO ACID N-ACETYLTRANSFERASE"/>
    <property type="match status" value="1"/>
</dbReference>
<reference evidence="2 3" key="1">
    <citation type="submission" date="2023-07" db="EMBL/GenBank/DDBJ databases">
        <title>Genomic Encyclopedia of Type Strains, Phase IV (KMG-IV): sequencing the most valuable type-strain genomes for metagenomic binning, comparative biology and taxonomic classification.</title>
        <authorList>
            <person name="Goeker M."/>
        </authorList>
    </citation>
    <scope>NUCLEOTIDE SEQUENCE [LARGE SCALE GENOMIC DNA]</scope>
    <source>
        <strain evidence="2 3">DSM 16784</strain>
    </source>
</reference>
<dbReference type="RefSeq" id="WP_307406497.1">
    <property type="nucleotide sequence ID" value="NZ_JAUSUR010000002.1"/>
</dbReference>
<keyword evidence="3" id="KW-1185">Reference proteome</keyword>
<dbReference type="PROSITE" id="PS51186">
    <property type="entry name" value="GNAT"/>
    <property type="match status" value="2"/>
</dbReference>
<organism evidence="2 3">
    <name type="scientific">Breznakia pachnodae</name>
    <dbReference type="NCBI Taxonomy" id="265178"/>
    <lineage>
        <taxon>Bacteria</taxon>
        <taxon>Bacillati</taxon>
        <taxon>Bacillota</taxon>
        <taxon>Erysipelotrichia</taxon>
        <taxon>Erysipelotrichales</taxon>
        <taxon>Erysipelotrichaceae</taxon>
        <taxon>Breznakia</taxon>
    </lineage>
</organism>
<dbReference type="InterPro" id="IPR050276">
    <property type="entry name" value="MshD_Acetyltransferase"/>
</dbReference>
<dbReference type="InterPro" id="IPR016181">
    <property type="entry name" value="Acyl_CoA_acyltransferase"/>
</dbReference>
<dbReference type="EMBL" id="JAUSUR010000002">
    <property type="protein sequence ID" value="MDQ0360526.1"/>
    <property type="molecule type" value="Genomic_DNA"/>
</dbReference>
<dbReference type="SUPFAM" id="SSF55729">
    <property type="entry name" value="Acyl-CoA N-acyltransferases (Nat)"/>
    <property type="match status" value="2"/>
</dbReference>
<dbReference type="Pfam" id="PF00583">
    <property type="entry name" value="Acetyltransf_1"/>
    <property type="match status" value="1"/>
</dbReference>
<evidence type="ECO:0000259" key="1">
    <source>
        <dbReference type="PROSITE" id="PS51186"/>
    </source>
</evidence>
<proteinExistence type="predicted"/>
<dbReference type="InterPro" id="IPR000182">
    <property type="entry name" value="GNAT_dom"/>
</dbReference>
<name>A0ABU0E0W7_9FIRM</name>
<accession>A0ABU0E0W7</accession>
<dbReference type="Pfam" id="PF13508">
    <property type="entry name" value="Acetyltransf_7"/>
    <property type="match status" value="1"/>
</dbReference>
<sequence>MKIVNYSQEYEAQVVDLWNRELIADTITVSKFRRQALFDENFDESLCYVALEENIVIGFLLAIKRKFPYLERGLEPNRGWISVMFVKKEYQHQGVGSELLAKAEHDLKNLGVSEITIAAYSPNYFFAGVDIEQYQPARAFFKKHGYLESEESYSMAKDLHLYEMDDKAIRKKESAEAEGFQFLNFDYKYALDLLEFAKQEFGGGWKRNLLLSMQDGTAEDRVLVVVDKNNEIVGFCMRMIDGNPMRFGPIGVKATARNYGIGGILLDLMQLEMKKRGIYHMFFLSTDEPGKRFYERHDLTLIRTYVGFKKEI</sequence>
<dbReference type="Gene3D" id="3.40.630.30">
    <property type="match status" value="2"/>
</dbReference>
<evidence type="ECO:0000313" key="2">
    <source>
        <dbReference type="EMBL" id="MDQ0360526.1"/>
    </source>
</evidence>
<feature type="domain" description="N-acetyltransferase" evidence="1">
    <location>
        <begin position="180"/>
        <end position="312"/>
    </location>
</feature>
<gene>
    <name evidence="2" type="ORF">J2S15_001271</name>
</gene>
<evidence type="ECO:0000313" key="3">
    <source>
        <dbReference type="Proteomes" id="UP001230220"/>
    </source>
</evidence>
<feature type="domain" description="N-acetyltransferase" evidence="1">
    <location>
        <begin position="1"/>
        <end position="169"/>
    </location>
</feature>
<dbReference type="PANTHER" id="PTHR43617:SF34">
    <property type="entry name" value="PUTATIVE-RELATED"/>
    <property type="match status" value="1"/>
</dbReference>
<dbReference type="Proteomes" id="UP001230220">
    <property type="component" value="Unassembled WGS sequence"/>
</dbReference>
<protein>
    <submittedName>
        <fullName evidence="2">Ribosomal protein S18 acetylase RimI-like enzyme</fullName>
    </submittedName>
</protein>